<keyword evidence="3 6" id="KW-0240">DNA-directed RNA polymerase</keyword>
<reference evidence="7" key="1">
    <citation type="submission" date="2024-07" db="EMBL/GenBank/DDBJ databases">
        <title>Two chromosome-level genome assemblies of Korean endemic species Abeliophyllum distichum and Forsythia ovata (Oleaceae).</title>
        <authorList>
            <person name="Jang H."/>
        </authorList>
    </citation>
    <scope>NUCLEOTIDE SEQUENCE [LARGE SCALE GENOMIC DNA]</scope>
</reference>
<dbReference type="GO" id="GO:0005654">
    <property type="term" value="C:nucleoplasm"/>
    <property type="evidence" value="ECO:0007669"/>
    <property type="project" value="UniProtKB-ARBA"/>
</dbReference>
<dbReference type="SUPFAM" id="SSF46785">
    <property type="entry name" value="Winged helix' DNA-binding domain"/>
    <property type="match status" value="1"/>
</dbReference>
<evidence type="ECO:0000313" key="6">
    <source>
        <dbReference type="EMBL" id="KAL2472229.1"/>
    </source>
</evidence>
<dbReference type="GO" id="GO:0005737">
    <property type="term" value="C:cytoplasm"/>
    <property type="evidence" value="ECO:0007669"/>
    <property type="project" value="UniProtKB-ARBA"/>
</dbReference>
<comment type="caution">
    <text evidence="6">The sequence shown here is derived from an EMBL/GenBank/DDBJ whole genome shotgun (WGS) entry which is preliminary data.</text>
</comment>
<dbReference type="FunFam" id="1.10.10.10:FF:000116">
    <property type="entry name" value="DNA-directed RNA polymerase III subunit RPC6"/>
    <property type="match status" value="1"/>
</dbReference>
<dbReference type="AlphaFoldDB" id="A0ABD1Q8Q4"/>
<dbReference type="EMBL" id="JBFOLK010000012">
    <property type="protein sequence ID" value="KAL2472229.1"/>
    <property type="molecule type" value="Genomic_DNA"/>
</dbReference>
<protein>
    <submittedName>
        <fullName evidence="6">DNA-directed RNA polymerase</fullName>
    </submittedName>
</protein>
<dbReference type="InterPro" id="IPR007832">
    <property type="entry name" value="RNA_pol_Rpc34"/>
</dbReference>
<keyword evidence="4" id="KW-0804">Transcription</keyword>
<organism evidence="6 7">
    <name type="scientific">Abeliophyllum distichum</name>
    <dbReference type="NCBI Taxonomy" id="126358"/>
    <lineage>
        <taxon>Eukaryota</taxon>
        <taxon>Viridiplantae</taxon>
        <taxon>Streptophyta</taxon>
        <taxon>Embryophyta</taxon>
        <taxon>Tracheophyta</taxon>
        <taxon>Spermatophyta</taxon>
        <taxon>Magnoliopsida</taxon>
        <taxon>eudicotyledons</taxon>
        <taxon>Gunneridae</taxon>
        <taxon>Pentapetalae</taxon>
        <taxon>asterids</taxon>
        <taxon>lamiids</taxon>
        <taxon>Lamiales</taxon>
        <taxon>Oleaceae</taxon>
        <taxon>Forsythieae</taxon>
        <taxon>Abeliophyllum</taxon>
    </lineage>
</organism>
<dbReference type="Proteomes" id="UP001604336">
    <property type="component" value="Unassembled WGS sequence"/>
</dbReference>
<accession>A0ABD1Q8Q4</accession>
<proteinExistence type="inferred from homology"/>
<dbReference type="Gene3D" id="1.10.10.10">
    <property type="entry name" value="Winged helix-like DNA-binding domain superfamily/Winged helix DNA-binding domain"/>
    <property type="match status" value="1"/>
</dbReference>
<dbReference type="InterPro" id="IPR036388">
    <property type="entry name" value="WH-like_DNA-bd_sf"/>
</dbReference>
<evidence type="ECO:0000256" key="1">
    <source>
        <dbReference type="ARBA" id="ARBA00004123"/>
    </source>
</evidence>
<evidence type="ECO:0000256" key="4">
    <source>
        <dbReference type="ARBA" id="ARBA00023163"/>
    </source>
</evidence>
<dbReference type="InterPro" id="IPR016049">
    <property type="entry name" value="RNA_pol_Rpc34-like"/>
</dbReference>
<dbReference type="GO" id="GO:0005666">
    <property type="term" value="C:RNA polymerase III complex"/>
    <property type="evidence" value="ECO:0007669"/>
    <property type="project" value="UniProtKB-ARBA"/>
</dbReference>
<gene>
    <name evidence="6" type="ORF">Adt_40365</name>
</gene>
<keyword evidence="7" id="KW-1185">Reference proteome</keyword>
<evidence type="ECO:0000313" key="7">
    <source>
        <dbReference type="Proteomes" id="UP001604336"/>
    </source>
</evidence>
<dbReference type="Pfam" id="PF05158">
    <property type="entry name" value="RNA_pol_Rpc34"/>
    <property type="match status" value="1"/>
</dbReference>
<evidence type="ECO:0000256" key="3">
    <source>
        <dbReference type="ARBA" id="ARBA00022478"/>
    </source>
</evidence>
<evidence type="ECO:0000256" key="5">
    <source>
        <dbReference type="ARBA" id="ARBA00023242"/>
    </source>
</evidence>
<comment type="similarity">
    <text evidence="2">Belongs to the eukaryotic RPC34/RPC39 RNA polymerase subunit family.</text>
</comment>
<dbReference type="InterPro" id="IPR036390">
    <property type="entry name" value="WH_DNA-bd_sf"/>
</dbReference>
<comment type="subcellular location">
    <subcellularLocation>
        <location evidence="1">Nucleus</location>
    </subcellularLocation>
</comment>
<dbReference type="PANTHER" id="PTHR12780">
    <property type="entry name" value="RNA POLYMERASE III DNA DIRECTED , 39KD SUBUNIT-RELATED"/>
    <property type="match status" value="1"/>
</dbReference>
<keyword evidence="5" id="KW-0539">Nucleus</keyword>
<name>A0ABD1Q8Q4_9LAMI</name>
<evidence type="ECO:0000256" key="2">
    <source>
        <dbReference type="ARBA" id="ARBA00011038"/>
    </source>
</evidence>
<sequence length="304" mass="33989">MVPREAIEVLLSKAKTVRDLHLVRKKREKECVFSPPPPPSTTAVAAAAKPPILLTQRHLNTIGEGMSRSLEISSFKRKRPEADPLGLIDAERAILNAIKSKKDLGIWVRDIKQETKLTDHVVNKSLKSLLTRKLIKEVVNIQNKGKKHYMSVEFEPSKEVSGGVWYVDGNLDKELVNVLKQLCLRCIRVQKVATLERVHEDLKKQHVVNFEISILQVFEILNSMVLDNEIIEVKSTGLGEYYSIPIGTVCYRFDSGPGVARGLKVGAFASIPCGACPRISLCTPDGIISPSTCVYYTKWLNIDF</sequence>